<evidence type="ECO:0000313" key="4">
    <source>
        <dbReference type="EMBL" id="HJC23134.1"/>
    </source>
</evidence>
<dbReference type="Gene3D" id="3.90.180.10">
    <property type="entry name" value="Medium-chain alcohol dehydrogenases, catalytic domain"/>
    <property type="match status" value="1"/>
</dbReference>
<evidence type="ECO:0000313" key="5">
    <source>
        <dbReference type="Proteomes" id="UP000823891"/>
    </source>
</evidence>
<organism evidence="4 5">
    <name type="scientific">Candidatus Eisenbergiella merdavium</name>
    <dbReference type="NCBI Taxonomy" id="2838551"/>
    <lineage>
        <taxon>Bacteria</taxon>
        <taxon>Bacillati</taxon>
        <taxon>Bacillota</taxon>
        <taxon>Clostridia</taxon>
        <taxon>Lachnospirales</taxon>
        <taxon>Lachnospiraceae</taxon>
        <taxon>Eisenbergiella</taxon>
    </lineage>
</organism>
<dbReference type="GO" id="GO:0016651">
    <property type="term" value="F:oxidoreductase activity, acting on NAD(P)H"/>
    <property type="evidence" value="ECO:0007669"/>
    <property type="project" value="TreeGrafter"/>
</dbReference>
<evidence type="ECO:0000256" key="1">
    <source>
        <dbReference type="ARBA" id="ARBA00022857"/>
    </source>
</evidence>
<dbReference type="PANTHER" id="PTHR48106">
    <property type="entry name" value="QUINONE OXIDOREDUCTASE PIG3-RELATED"/>
    <property type="match status" value="1"/>
</dbReference>
<keyword evidence="2" id="KW-0560">Oxidoreductase</keyword>
<evidence type="ECO:0000259" key="3">
    <source>
        <dbReference type="SMART" id="SM00829"/>
    </source>
</evidence>
<dbReference type="Pfam" id="PF08240">
    <property type="entry name" value="ADH_N"/>
    <property type="match status" value="1"/>
</dbReference>
<dbReference type="PANTHER" id="PTHR48106:SF18">
    <property type="entry name" value="QUINONE OXIDOREDUCTASE PIG3"/>
    <property type="match status" value="1"/>
</dbReference>
<name>A0A9D2NG71_9FIRM</name>
<evidence type="ECO:0000256" key="2">
    <source>
        <dbReference type="ARBA" id="ARBA00023002"/>
    </source>
</evidence>
<dbReference type="SUPFAM" id="SSF50129">
    <property type="entry name" value="GroES-like"/>
    <property type="match status" value="1"/>
</dbReference>
<dbReference type="InterPro" id="IPR013149">
    <property type="entry name" value="ADH-like_C"/>
</dbReference>
<dbReference type="InterPro" id="IPR020843">
    <property type="entry name" value="ER"/>
</dbReference>
<dbReference type="AlphaFoldDB" id="A0A9D2NG71"/>
<reference evidence="4" key="1">
    <citation type="journal article" date="2021" name="PeerJ">
        <title>Extensive microbial diversity within the chicken gut microbiome revealed by metagenomics and culture.</title>
        <authorList>
            <person name="Gilroy R."/>
            <person name="Ravi A."/>
            <person name="Getino M."/>
            <person name="Pursley I."/>
            <person name="Horton D.L."/>
            <person name="Alikhan N.F."/>
            <person name="Baker D."/>
            <person name="Gharbi K."/>
            <person name="Hall N."/>
            <person name="Watson M."/>
            <person name="Adriaenssens E.M."/>
            <person name="Foster-Nyarko E."/>
            <person name="Jarju S."/>
            <person name="Secka A."/>
            <person name="Antonio M."/>
            <person name="Oren A."/>
            <person name="Chaudhuri R.R."/>
            <person name="La Ragione R."/>
            <person name="Hildebrand F."/>
            <person name="Pallen M.J."/>
        </authorList>
    </citation>
    <scope>NUCLEOTIDE SEQUENCE</scope>
    <source>
        <strain evidence="4">USAMLcec2-132</strain>
    </source>
</reference>
<keyword evidence="1" id="KW-0521">NADP</keyword>
<dbReference type="SMART" id="SM00829">
    <property type="entry name" value="PKS_ER"/>
    <property type="match status" value="1"/>
</dbReference>
<dbReference type="InterPro" id="IPR013154">
    <property type="entry name" value="ADH-like_N"/>
</dbReference>
<dbReference type="GO" id="GO:0070402">
    <property type="term" value="F:NADPH binding"/>
    <property type="evidence" value="ECO:0007669"/>
    <property type="project" value="TreeGrafter"/>
</dbReference>
<reference evidence="4" key="2">
    <citation type="submission" date="2021-04" db="EMBL/GenBank/DDBJ databases">
        <authorList>
            <person name="Gilroy R."/>
        </authorList>
    </citation>
    <scope>NUCLEOTIDE SEQUENCE</scope>
    <source>
        <strain evidence="4">USAMLcec2-132</strain>
    </source>
</reference>
<dbReference type="InterPro" id="IPR036291">
    <property type="entry name" value="NAD(P)-bd_dom_sf"/>
</dbReference>
<sequence length="315" mass="34177">MKAVVLTKPTRGGDVRLTECALPKVRPGWVLVRVRAFGMNHSEQLLRLSEIRADHIRKPIIPGIECVGEIADPSDSSFRKGQRVAALMGGMGRSFNGSYAEYALLPAHHVFAVSSELPWEELAAVPETCFTAWGSLFTCLRLQPEDTLLVRGATCALGYAAIQLAKALGCRVIATARRESSLSLLSEADRAVLDTGRLEGTLPGVTKALELVGPKTLSDTLRCMQKGGIVCSTGVLGGIYTLNGFDPIRDIPNGVYLTGFYSNSPTQESMDQIFRFLTERRLKPRIGKCFDFSRINQACAAQDAGTVSGKIVVRM</sequence>
<dbReference type="SUPFAM" id="SSF51735">
    <property type="entry name" value="NAD(P)-binding Rossmann-fold domains"/>
    <property type="match status" value="1"/>
</dbReference>
<comment type="caution">
    <text evidence="4">The sequence shown here is derived from an EMBL/GenBank/DDBJ whole genome shotgun (WGS) entry which is preliminary data.</text>
</comment>
<dbReference type="Pfam" id="PF00107">
    <property type="entry name" value="ADH_zinc_N"/>
    <property type="match status" value="1"/>
</dbReference>
<dbReference type="InterPro" id="IPR011032">
    <property type="entry name" value="GroES-like_sf"/>
</dbReference>
<gene>
    <name evidence="4" type="ORF">H9761_05445</name>
</gene>
<dbReference type="Proteomes" id="UP000823891">
    <property type="component" value="Unassembled WGS sequence"/>
</dbReference>
<dbReference type="EMBL" id="DWWS01000021">
    <property type="protein sequence ID" value="HJC23134.1"/>
    <property type="molecule type" value="Genomic_DNA"/>
</dbReference>
<accession>A0A9D2NG71</accession>
<feature type="domain" description="Enoyl reductase (ER)" evidence="3">
    <location>
        <begin position="12"/>
        <end position="313"/>
    </location>
</feature>
<proteinExistence type="predicted"/>
<protein>
    <submittedName>
        <fullName evidence="4">Zinc-binding dehydrogenase</fullName>
    </submittedName>
</protein>